<dbReference type="InterPro" id="IPR015500">
    <property type="entry name" value="Peptidase_S8_subtilisin-rel"/>
</dbReference>
<dbReference type="SUPFAM" id="SSF52743">
    <property type="entry name" value="Subtilisin-like"/>
    <property type="match status" value="1"/>
</dbReference>
<feature type="region of interest" description="Disordered" evidence="4">
    <location>
        <begin position="518"/>
        <end position="547"/>
    </location>
</feature>
<evidence type="ECO:0000256" key="4">
    <source>
        <dbReference type="SAM" id="MobiDB-lite"/>
    </source>
</evidence>
<feature type="compositionally biased region" description="Polar residues" evidence="4">
    <location>
        <begin position="518"/>
        <end position="527"/>
    </location>
</feature>
<dbReference type="InterPro" id="IPR023827">
    <property type="entry name" value="Peptidase_S8_Asp-AS"/>
</dbReference>
<dbReference type="InterPro" id="IPR002110">
    <property type="entry name" value="Ankyrin_rpt"/>
</dbReference>
<feature type="non-terminal residue" evidence="6">
    <location>
        <position position="1"/>
    </location>
</feature>
<dbReference type="Pfam" id="PF00082">
    <property type="entry name" value="Peptidase_S8"/>
    <property type="match status" value="1"/>
</dbReference>
<dbReference type="InterPro" id="IPR036770">
    <property type="entry name" value="Ankyrin_rpt-contain_sf"/>
</dbReference>
<dbReference type="GeneID" id="25787238"/>
<feature type="domain" description="Peptidase S8/S53" evidence="5">
    <location>
        <begin position="680"/>
        <end position="911"/>
    </location>
</feature>
<dbReference type="Pfam" id="PF00023">
    <property type="entry name" value="Ank"/>
    <property type="match status" value="1"/>
</dbReference>
<dbReference type="EMBL" id="ABDF02000088">
    <property type="protein sequence ID" value="EHK17669.1"/>
    <property type="molecule type" value="Genomic_DNA"/>
</dbReference>
<dbReference type="OrthoDB" id="5093543at2759"/>
<evidence type="ECO:0000256" key="3">
    <source>
        <dbReference type="ARBA" id="ARBA00022825"/>
    </source>
</evidence>
<evidence type="ECO:0000256" key="1">
    <source>
        <dbReference type="ARBA" id="ARBA00022670"/>
    </source>
</evidence>
<dbReference type="OMA" id="CYMADER"/>
<dbReference type="eggNOG" id="ENOG502S098">
    <property type="taxonomic scope" value="Eukaryota"/>
</dbReference>
<protein>
    <recommendedName>
        <fullName evidence="5">Peptidase S8/S53 domain-containing protein</fullName>
    </recommendedName>
</protein>
<keyword evidence="2" id="KW-0378">Hydrolase</keyword>
<proteinExistence type="predicted"/>
<dbReference type="PROSITE" id="PS00136">
    <property type="entry name" value="SUBTILASE_ASP"/>
    <property type="match status" value="1"/>
</dbReference>
<evidence type="ECO:0000313" key="7">
    <source>
        <dbReference type="Proteomes" id="UP000007115"/>
    </source>
</evidence>
<dbReference type="InterPro" id="IPR036852">
    <property type="entry name" value="Peptidase_S8/S53_dom_sf"/>
</dbReference>
<dbReference type="HOGENOM" id="CLU_006016_1_0_1"/>
<dbReference type="InParanoid" id="G9N6A7"/>
<dbReference type="Gene3D" id="1.25.40.20">
    <property type="entry name" value="Ankyrin repeat-containing domain"/>
    <property type="match status" value="1"/>
</dbReference>
<accession>G9N6A7</accession>
<feature type="non-terminal residue" evidence="6">
    <location>
        <position position="961"/>
    </location>
</feature>
<sequence>RRQDLLNKFTSKFRSALNQVERTPTRNELREEFSAEIEECMTDQGGSGRFNILHWIARLMELVHIGDGTANWPAAECLAEIATRMKPEMLLAEDDKSKLTPIHMFIECAQVAPRSAGRVILAMCRAAGGSQGKANPFVSDAISKVNKEGENVLHLAIQKDLEICSQLIGMANPDAVTASCKTYQNTPLHLAVTRLCLCTDTKRQEDSGLCDNYELLEEKTRRFLDDMAALIAKNPKALMAKDSEGRSPYLHYVHLRDTTVKATTSGPPDTSCTKKSFEEDLVETHLVESAFILGTFDKVCDCFFGGSIEERNLNSVFRPERPLARFDESTYTFFQFGSTVAHVDLSIDPENASGELSSVIVEEARGVLLKTFQMLYNKGVRRILKLTVQDIPNAPCDDEFIVSCLRQFDIRYLDWNKPDLCIDIIIDAVPRVSDLCLYFTGNTAVIRGWAGSNGLVNLNQLRAVHIQSCAGPEAVRRQAYMDKFQMGLCENIQTNRKFEIMKMAWQRNLYGRDQLRIHQSPSKQPTSPEAGDGPVRKEAKPAEDETSTLTIEDENAKLKVRIATFLLQKETYERRTTRRLRDDDDLKGKNGQLAESIDITELQYWGIRELRDCSCMFDFLAVNFRVKKHLIEREPDDEKKAEPREMPFVNRKSDTDEHVWMNTLRDFVSRNLHGNMPERRVKVALIDDGVDVNTPCLRGKIKCGWPNEPPTSVSVPWYQSFGGHGTAMAHLITAACPNVEFYVVQLKTFNIGDQHSDSACKNAAEEATEAIKWARENNVHIISMSWKIRETDENRDEMLGLKSELERAAADGILMYCAAPGQHKPNEVFCPSSGRSCVKVVGSVDKDGKMSKGVSAEEVDYFFPGENLQEIGLRKGNSAATALAAGFAALIIWSYESQSANSQKLTPSDMDHIFKTLHPGGKECKMKPKDSPSNWVNIMKILGHGKGVVELARWVSLELER</sequence>
<name>G9N6A7_HYPVG</name>
<comment type="caution">
    <text evidence="6">The sequence shown here is derived from an EMBL/GenBank/DDBJ whole genome shotgun (WGS) entry which is preliminary data.</text>
</comment>
<dbReference type="GO" id="GO:0006508">
    <property type="term" value="P:proteolysis"/>
    <property type="evidence" value="ECO:0007669"/>
    <property type="project" value="UniProtKB-KW"/>
</dbReference>
<feature type="compositionally biased region" description="Basic and acidic residues" evidence="4">
    <location>
        <begin position="534"/>
        <end position="543"/>
    </location>
</feature>
<dbReference type="GO" id="GO:0004252">
    <property type="term" value="F:serine-type endopeptidase activity"/>
    <property type="evidence" value="ECO:0007669"/>
    <property type="project" value="InterPro"/>
</dbReference>
<evidence type="ECO:0000313" key="6">
    <source>
        <dbReference type="EMBL" id="EHK17669.1"/>
    </source>
</evidence>
<keyword evidence="3" id="KW-0720">Serine protease</keyword>
<evidence type="ECO:0000256" key="2">
    <source>
        <dbReference type="ARBA" id="ARBA00022801"/>
    </source>
</evidence>
<dbReference type="RefSeq" id="XP_013951867.1">
    <property type="nucleotide sequence ID" value="XM_014096392.1"/>
</dbReference>
<gene>
    <name evidence="6" type="ORF">TRIVIDRAFT_122917</name>
</gene>
<dbReference type="PRINTS" id="PR00723">
    <property type="entry name" value="SUBTILISIN"/>
</dbReference>
<keyword evidence="1" id="KW-0645">Protease</keyword>
<dbReference type="VEuPathDB" id="FungiDB:TRIVIDRAFT_122917"/>
<evidence type="ECO:0000259" key="5">
    <source>
        <dbReference type="Pfam" id="PF00082"/>
    </source>
</evidence>
<dbReference type="Gene3D" id="3.40.50.200">
    <property type="entry name" value="Peptidase S8/S53 domain"/>
    <property type="match status" value="1"/>
</dbReference>
<reference evidence="6 7" key="1">
    <citation type="journal article" date="2011" name="Genome Biol.">
        <title>Comparative genome sequence analysis underscores mycoparasitism as the ancestral life style of Trichoderma.</title>
        <authorList>
            <person name="Kubicek C.P."/>
            <person name="Herrera-Estrella A."/>
            <person name="Seidl-Seiboth V."/>
            <person name="Martinez D.A."/>
            <person name="Druzhinina I.S."/>
            <person name="Thon M."/>
            <person name="Zeilinger S."/>
            <person name="Casas-Flores S."/>
            <person name="Horwitz B.A."/>
            <person name="Mukherjee P.K."/>
            <person name="Mukherjee M."/>
            <person name="Kredics L."/>
            <person name="Alcaraz L.D."/>
            <person name="Aerts A."/>
            <person name="Antal Z."/>
            <person name="Atanasova L."/>
            <person name="Cervantes-Badillo M.G."/>
            <person name="Challacombe J."/>
            <person name="Chertkov O."/>
            <person name="McCluskey K."/>
            <person name="Coulpier F."/>
            <person name="Deshpande N."/>
            <person name="von Doehren H."/>
            <person name="Ebbole D.J."/>
            <person name="Esquivel-Naranjo E.U."/>
            <person name="Fekete E."/>
            <person name="Flipphi M."/>
            <person name="Glaser F."/>
            <person name="Gomez-Rodriguez E.Y."/>
            <person name="Gruber S."/>
            <person name="Han C."/>
            <person name="Henrissat B."/>
            <person name="Hermosa R."/>
            <person name="Hernandez-Onate M."/>
            <person name="Karaffa L."/>
            <person name="Kosti I."/>
            <person name="Le Crom S."/>
            <person name="Lindquist E."/>
            <person name="Lucas S."/>
            <person name="Luebeck M."/>
            <person name="Luebeck P.S."/>
            <person name="Margeot A."/>
            <person name="Metz B."/>
            <person name="Misra M."/>
            <person name="Nevalainen H."/>
            <person name="Omann M."/>
            <person name="Packer N."/>
            <person name="Perrone G."/>
            <person name="Uresti-Rivera E.E."/>
            <person name="Salamov A."/>
            <person name="Schmoll M."/>
            <person name="Seiboth B."/>
            <person name="Shapiro H."/>
            <person name="Sukno S."/>
            <person name="Tamayo-Ramos J.A."/>
            <person name="Tisch D."/>
            <person name="Wiest A."/>
            <person name="Wilkinson H.H."/>
            <person name="Zhang M."/>
            <person name="Coutinho P.M."/>
            <person name="Kenerley C.M."/>
            <person name="Monte E."/>
            <person name="Baker S.E."/>
            <person name="Grigoriev I.V."/>
        </authorList>
    </citation>
    <scope>NUCLEOTIDE SEQUENCE [LARGE SCALE GENOMIC DNA]</scope>
    <source>
        <strain evidence="7">Gv29-8 / FGSC 10586</strain>
    </source>
</reference>
<organism evidence="6 7">
    <name type="scientific">Hypocrea virens (strain Gv29-8 / FGSC 10586)</name>
    <name type="common">Gliocladium virens</name>
    <name type="synonym">Trichoderma virens</name>
    <dbReference type="NCBI Taxonomy" id="413071"/>
    <lineage>
        <taxon>Eukaryota</taxon>
        <taxon>Fungi</taxon>
        <taxon>Dikarya</taxon>
        <taxon>Ascomycota</taxon>
        <taxon>Pezizomycotina</taxon>
        <taxon>Sordariomycetes</taxon>
        <taxon>Hypocreomycetidae</taxon>
        <taxon>Hypocreales</taxon>
        <taxon>Hypocreaceae</taxon>
        <taxon>Trichoderma</taxon>
    </lineage>
</organism>
<dbReference type="AlphaFoldDB" id="G9N6A7"/>
<dbReference type="Proteomes" id="UP000007115">
    <property type="component" value="Unassembled WGS sequence"/>
</dbReference>
<dbReference type="InterPro" id="IPR000209">
    <property type="entry name" value="Peptidase_S8/S53_dom"/>
</dbReference>
<keyword evidence="7" id="KW-1185">Reference proteome</keyword>